<keyword evidence="1" id="KW-0812">Transmembrane</keyword>
<reference evidence="4" key="1">
    <citation type="submission" date="2017-07" db="EMBL/GenBank/DDBJ databases">
        <authorList>
            <person name="Varghese N."/>
            <person name="Submissions S."/>
        </authorList>
    </citation>
    <scope>NUCLEOTIDE SEQUENCE [LARGE SCALE GENOMIC DNA]</scope>
    <source>
        <strain evidence="4">NLAE-zl-C134</strain>
    </source>
</reference>
<organism evidence="3 4">
    <name type="scientific">Faecalicatena contorta</name>
    <dbReference type="NCBI Taxonomy" id="39482"/>
    <lineage>
        <taxon>Bacteria</taxon>
        <taxon>Bacillati</taxon>
        <taxon>Bacillota</taxon>
        <taxon>Clostridia</taxon>
        <taxon>Lachnospirales</taxon>
        <taxon>Lachnospiraceae</taxon>
        <taxon>Faecalicatena</taxon>
    </lineage>
</organism>
<proteinExistence type="predicted"/>
<keyword evidence="4" id="KW-1185">Reference proteome</keyword>
<dbReference type="AlphaFoldDB" id="A0A315ZNR8"/>
<evidence type="ECO:0000313" key="3">
    <source>
        <dbReference type="EMBL" id="SUQ16290.1"/>
    </source>
</evidence>
<feature type="transmembrane region" description="Helical" evidence="1">
    <location>
        <begin position="64"/>
        <end position="84"/>
    </location>
</feature>
<dbReference type="EMBL" id="UHJJ01000025">
    <property type="protein sequence ID" value="SUQ16290.1"/>
    <property type="molecule type" value="Genomic_DNA"/>
</dbReference>
<dbReference type="Pfam" id="PF14285">
    <property type="entry name" value="DUF4367"/>
    <property type="match status" value="1"/>
</dbReference>
<dbReference type="RefSeq" id="WP_109714687.1">
    <property type="nucleotide sequence ID" value="NZ_QGDS01000025.1"/>
</dbReference>
<evidence type="ECO:0000313" key="4">
    <source>
        <dbReference type="Proteomes" id="UP000254051"/>
    </source>
</evidence>
<sequence length="489" mass="55054">MKREDLFYTLGLEETLEELEDKNTEEFDGQEELKRELLLKLQKNTTPRKKQIVGSKKGATKKRMVLIAAIIASLAISLTTLAAIKGFMYNEKLEGNGNYELAIQENKEKPASKTIVTHVKVTKANYVPPGYVINEEELKQDGKFMMYKEGEEPYGLSGITVFGDAIRENTITMANVTASENIMLGNIPGKLLTTFSQDGSTGYDVLAFHEEEGYFITVFGMQSGLSPEELKKIAENIVVEVTKETLDADTAAQLEEIKKLQNKDFEMPQIRITAENIVNIGDMVQSLWAQDTQMMKEWAQNMTEEELAAAFKVMYSIDSAEVSDTLPSVDLNTGYVSEYLTEHMNDDTTLKSVNTSYAKMNSSTGNIDVITEKHEGRYIKATVTLYNPTSVEINDYYYMAFLNFLEQNKDGTWTTPNDDLAYFTEPVYLSFQDYPGKSAYRMNFKPGEKRTITAVYTVDSKLVDQAYLMVSTGGDAGDGKCWNHFIKVQ</sequence>
<name>A0A315ZNR8_9FIRM</name>
<evidence type="ECO:0000259" key="2">
    <source>
        <dbReference type="Pfam" id="PF14285"/>
    </source>
</evidence>
<dbReference type="InterPro" id="IPR025377">
    <property type="entry name" value="DUF4367"/>
</dbReference>
<gene>
    <name evidence="3" type="ORF">SAMN05216529_12544</name>
</gene>
<dbReference type="Proteomes" id="UP000254051">
    <property type="component" value="Unassembled WGS sequence"/>
</dbReference>
<evidence type="ECO:0000256" key="1">
    <source>
        <dbReference type="SAM" id="Phobius"/>
    </source>
</evidence>
<accession>A0A315ZNR8</accession>
<dbReference type="OrthoDB" id="1948974at2"/>
<keyword evidence="1" id="KW-0472">Membrane</keyword>
<feature type="domain" description="DUF4367" evidence="2">
    <location>
        <begin position="125"/>
        <end position="237"/>
    </location>
</feature>
<protein>
    <recommendedName>
        <fullName evidence="2">DUF4367 domain-containing protein</fullName>
    </recommendedName>
</protein>
<keyword evidence="1" id="KW-1133">Transmembrane helix</keyword>